<organism evidence="14 15">
    <name type="scientific">Discostella pseudostelligera</name>
    <dbReference type="NCBI Taxonomy" id="259834"/>
    <lineage>
        <taxon>Eukaryota</taxon>
        <taxon>Sar</taxon>
        <taxon>Stramenopiles</taxon>
        <taxon>Ochrophyta</taxon>
        <taxon>Bacillariophyta</taxon>
        <taxon>Coscinodiscophyceae</taxon>
        <taxon>Thalassiosirophycidae</taxon>
        <taxon>Stephanodiscales</taxon>
        <taxon>Stephanodiscaceae</taxon>
        <taxon>Discostella</taxon>
    </lineage>
</organism>
<dbReference type="GO" id="GO:0005524">
    <property type="term" value="F:ATP binding"/>
    <property type="evidence" value="ECO:0007669"/>
    <property type="project" value="UniProtKB-KW"/>
</dbReference>
<dbReference type="InterPro" id="IPR003593">
    <property type="entry name" value="AAA+_ATPase"/>
</dbReference>
<keyword evidence="6" id="KW-0547">Nucleotide-binding</keyword>
<feature type="transmembrane region" description="Helical" evidence="11">
    <location>
        <begin position="378"/>
        <end position="405"/>
    </location>
</feature>
<evidence type="ECO:0000313" key="14">
    <source>
        <dbReference type="EMBL" id="KAL3763424.1"/>
    </source>
</evidence>
<dbReference type="CDD" id="cd18580">
    <property type="entry name" value="ABC_6TM_ABCC_D2"/>
    <property type="match status" value="1"/>
</dbReference>
<feature type="domain" description="ABC transporter" evidence="12">
    <location>
        <begin position="535"/>
        <end position="785"/>
    </location>
</feature>
<evidence type="ECO:0000259" key="12">
    <source>
        <dbReference type="PROSITE" id="PS50893"/>
    </source>
</evidence>
<dbReference type="PROSITE" id="PS50929">
    <property type="entry name" value="ABC_TM1F"/>
    <property type="match status" value="2"/>
</dbReference>
<feature type="transmembrane region" description="Helical" evidence="11">
    <location>
        <begin position="918"/>
        <end position="938"/>
    </location>
</feature>
<feature type="transmembrane region" description="Helical" evidence="11">
    <location>
        <begin position="1002"/>
        <end position="1031"/>
    </location>
</feature>
<dbReference type="InterPro" id="IPR027417">
    <property type="entry name" value="P-loop_NTPase"/>
</dbReference>
<evidence type="ECO:0000256" key="5">
    <source>
        <dbReference type="ARBA" id="ARBA00022737"/>
    </source>
</evidence>
<reference evidence="14 15" key="1">
    <citation type="submission" date="2024-10" db="EMBL/GenBank/DDBJ databases">
        <title>Updated reference genomes for cyclostephanoid diatoms.</title>
        <authorList>
            <person name="Roberts W.R."/>
            <person name="Alverson A.J."/>
        </authorList>
    </citation>
    <scope>NUCLEOTIDE SEQUENCE [LARGE SCALE GENOMIC DNA]</scope>
    <source>
        <strain evidence="14 15">AJA232-27</strain>
    </source>
</reference>
<keyword evidence="8 11" id="KW-1133">Transmembrane helix</keyword>
<feature type="domain" description="ABC transporter" evidence="12">
    <location>
        <begin position="1196"/>
        <end position="1440"/>
    </location>
</feature>
<dbReference type="InterPro" id="IPR050173">
    <property type="entry name" value="ABC_transporter_C-like"/>
</dbReference>
<protein>
    <submittedName>
        <fullName evidence="14">Uncharacterized protein</fullName>
    </submittedName>
</protein>
<feature type="compositionally biased region" description="Basic and acidic residues" evidence="10">
    <location>
        <begin position="12"/>
        <end position="21"/>
    </location>
</feature>
<feature type="transmembrane region" description="Helical" evidence="11">
    <location>
        <begin position="301"/>
        <end position="319"/>
    </location>
</feature>
<comment type="similarity">
    <text evidence="2">Belongs to the ABC transporter superfamily. ABCC family. Conjugate transporter (TC 3.A.1.208) subfamily.</text>
</comment>
<dbReference type="Pfam" id="PF00664">
    <property type="entry name" value="ABC_membrane"/>
    <property type="match status" value="2"/>
</dbReference>
<dbReference type="InterPro" id="IPR011527">
    <property type="entry name" value="ABC1_TM_dom"/>
</dbReference>
<evidence type="ECO:0000259" key="13">
    <source>
        <dbReference type="PROSITE" id="PS50929"/>
    </source>
</evidence>
<keyword evidence="3" id="KW-0813">Transport</keyword>
<dbReference type="GO" id="GO:0016020">
    <property type="term" value="C:membrane"/>
    <property type="evidence" value="ECO:0007669"/>
    <property type="project" value="UniProtKB-SubCell"/>
</dbReference>
<comment type="caution">
    <text evidence="14">The sequence shown here is derived from an EMBL/GenBank/DDBJ whole genome shotgun (WGS) entry which is preliminary data.</text>
</comment>
<feature type="transmembrane region" description="Helical" evidence="11">
    <location>
        <begin position="1130"/>
        <end position="1150"/>
    </location>
</feature>
<dbReference type="SUPFAM" id="SSF90123">
    <property type="entry name" value="ABC transporter transmembrane region"/>
    <property type="match status" value="2"/>
</dbReference>
<evidence type="ECO:0000256" key="9">
    <source>
        <dbReference type="ARBA" id="ARBA00023136"/>
    </source>
</evidence>
<gene>
    <name evidence="14" type="ORF">ACHAWU_001997</name>
</gene>
<evidence type="ECO:0000256" key="11">
    <source>
        <dbReference type="SAM" id="Phobius"/>
    </source>
</evidence>
<keyword evidence="15" id="KW-1185">Reference proteome</keyword>
<dbReference type="EMBL" id="JALLBG020000123">
    <property type="protein sequence ID" value="KAL3763424.1"/>
    <property type="molecule type" value="Genomic_DNA"/>
</dbReference>
<keyword evidence="4 11" id="KW-0812">Transmembrane</keyword>
<feature type="region of interest" description="Disordered" evidence="10">
    <location>
        <begin position="1"/>
        <end position="30"/>
    </location>
</feature>
<dbReference type="InterPro" id="IPR003439">
    <property type="entry name" value="ABC_transporter-like_ATP-bd"/>
</dbReference>
<sequence length="1456" mass="160718">MTNSPPNDDDGVDSRKLKPWPEDAVGSSSLTPTSLCGHHFFHNFIRRSRNALFYSYMGPILNHGAQLHKQRKSRTTTAPNFNGDVGDHVEVSKLQELSSEHVYVVPKSMESQRLAELFWSAQRGQQQNQRDDAKNPIYNKNLIVNFLEILWTLAKPTYLPAGICQFIAVICQCSLPLMVRAVLLRLESNMGEPFLREGIPLAFLIFGISLIEGVVNERQKFLSFQTGITLRSAVVSAAHEHVLSMTPRGRAGLTSGQITNLVAVDAQKLFELTQEGHYAWSCPLAMVIISVLLLLELGVCALVGIVTMFLFVPFVHYIVNKMMSVRKHRVEASDARMEVTTAMLQGIRFTKLNRYEERFTERIMNYRRMEMKFLRRELFYLAMTFVSTVLSPVLASSFTFIAYVLVDDSNILTASMTFTSLFLFAALRFPINYGGKLMGKAAQGFQACQRFGYFFERDSVVGWCNSSNADDKRGNHSRDRTDIESALPAMPALKACMVGESITKVAPITDATNHDNNLHITGKQTTSAEVNVASSPLIDVMASFTIGEPGSLSSFTLSNIEMSVHRSQIMCVVGPVAAGKSVLVQGLIGELLPSVEGKIQNHHPKQQQHSYPGRFNVLGKISYASQLPFILNATIRENILFGEPYDEDRYKRVIEACCLTPDIEMFHSKDLTEIGERGVTLSGGQKQRLSIARVAYSKPDVAVFDDPLSALDADTGRSVFENLFHPSGSGSGLFDGTAVVMVTHAFHILHMVDSILVLVNGKCVFVGDWGNLADCHPKDPKEADVIESIRMSVQVANSDSEMTSSPSCAQLSTAATDTGSHCYIKKQHLSNEDNGKIMSIEEREHGISQISTWLKWFEFSGGRFFVVVIFLAISFDRLMYVATEWWLAMWTLGAYHPVYAFGREYAAQSMGDSQSEYITTYVIILVVACIATFIRTTWITQGGARCASRLFVLMLNQIIHAPMSYFDTTPIGRIMNRFTYDTETVDVTLVVNMTMLVTSSGWLIAGVIIQAVIIPWLLIVLLFIMFTYWLLVSHYRKSAVDLQRLDAMSRSPVQAQLAEAIDGASTIRVFGKTNYFTTVFRAAQDNNSGMMMNFMAAQRWLSVRIQMLGATSVLFTVLFVVSFSTNIQPGIAAMLIIWSANITISLSFFVQGFSESEASMTSLERMMAMITTLPQEEDSSHTVASVDPSWPQKGDLTFDKVRLRYRPGLPLSLDGLTFSLKSGQRCGVVGRTGAGKSTLAAALFRLVEIESGSITFDGVDISSISLNDVRGRKNGMTIIPQEPVLLPGTLWQCLDPFGDFEDDVVAEALQAVFGTSSSGSGSGGGGGGLSNLNAIVEEGGRNFSVGERQLICLARAMLAQPKLLFLDEATASVDGETDAHIQRMLRMRFQGTTLLTIAHRLNTIMDYDVIVVVDNGKCAELGTPADLLSNPNGIFTQLVESTGKESAAALRSMVQR</sequence>
<dbReference type="InterPro" id="IPR017871">
    <property type="entry name" value="ABC_transporter-like_CS"/>
</dbReference>
<evidence type="ECO:0000256" key="2">
    <source>
        <dbReference type="ARBA" id="ARBA00009726"/>
    </source>
</evidence>
<dbReference type="CDD" id="cd18579">
    <property type="entry name" value="ABC_6TM_ABCC_D1"/>
    <property type="match status" value="1"/>
</dbReference>
<name>A0ABD3MKR0_9STRA</name>
<accession>A0ABD3MKR0</accession>
<dbReference type="Gene3D" id="3.40.50.300">
    <property type="entry name" value="P-loop containing nucleotide triphosphate hydrolases"/>
    <property type="match status" value="2"/>
</dbReference>
<feature type="domain" description="ABC transmembrane type-1" evidence="13">
    <location>
        <begin position="864"/>
        <end position="1158"/>
    </location>
</feature>
<dbReference type="CDD" id="cd03250">
    <property type="entry name" value="ABCC_MRP_domain1"/>
    <property type="match status" value="1"/>
</dbReference>
<feature type="transmembrane region" description="Helical" evidence="11">
    <location>
        <begin position="1101"/>
        <end position="1124"/>
    </location>
</feature>
<dbReference type="SUPFAM" id="SSF52540">
    <property type="entry name" value="P-loop containing nucleoside triphosphate hydrolases"/>
    <property type="match status" value="2"/>
</dbReference>
<evidence type="ECO:0000256" key="10">
    <source>
        <dbReference type="SAM" id="MobiDB-lite"/>
    </source>
</evidence>
<evidence type="ECO:0000256" key="8">
    <source>
        <dbReference type="ARBA" id="ARBA00022989"/>
    </source>
</evidence>
<evidence type="ECO:0000256" key="6">
    <source>
        <dbReference type="ARBA" id="ARBA00022741"/>
    </source>
</evidence>
<keyword evidence="7" id="KW-0067">ATP-binding</keyword>
<feature type="domain" description="ABC transmembrane type-1" evidence="13">
    <location>
        <begin position="161"/>
        <end position="443"/>
    </location>
</feature>
<dbReference type="Gene3D" id="1.20.1560.10">
    <property type="entry name" value="ABC transporter type 1, transmembrane domain"/>
    <property type="match status" value="2"/>
</dbReference>
<dbReference type="PROSITE" id="PS00211">
    <property type="entry name" value="ABC_TRANSPORTER_1"/>
    <property type="match status" value="2"/>
</dbReference>
<dbReference type="SMART" id="SM00382">
    <property type="entry name" value="AAA"/>
    <property type="match status" value="2"/>
</dbReference>
<evidence type="ECO:0000256" key="1">
    <source>
        <dbReference type="ARBA" id="ARBA00004141"/>
    </source>
</evidence>
<keyword evidence="5" id="KW-0677">Repeat</keyword>
<dbReference type="FunFam" id="1.20.1560.10:FF:000082">
    <property type="entry name" value="ABC transporter, multidrug resistance associated protein"/>
    <property type="match status" value="1"/>
</dbReference>
<dbReference type="FunFam" id="1.20.1560.10:FF:000013">
    <property type="entry name" value="ABC transporter C family member 2"/>
    <property type="match status" value="1"/>
</dbReference>
<dbReference type="PROSITE" id="PS50893">
    <property type="entry name" value="ABC_TRANSPORTER_2"/>
    <property type="match status" value="2"/>
</dbReference>
<dbReference type="PANTHER" id="PTHR24223:SF456">
    <property type="entry name" value="MULTIDRUG RESISTANCE-ASSOCIATED PROTEIN LETHAL(2)03659"/>
    <property type="match status" value="1"/>
</dbReference>
<dbReference type="PANTHER" id="PTHR24223">
    <property type="entry name" value="ATP-BINDING CASSETTE SUB-FAMILY C"/>
    <property type="match status" value="1"/>
</dbReference>
<feature type="transmembrane region" description="Helical" evidence="11">
    <location>
        <begin position="864"/>
        <end position="882"/>
    </location>
</feature>
<dbReference type="InterPro" id="IPR036640">
    <property type="entry name" value="ABC1_TM_sf"/>
</dbReference>
<dbReference type="InterPro" id="IPR044746">
    <property type="entry name" value="ABCC_6TM_D1"/>
</dbReference>
<dbReference type="FunFam" id="3.40.50.300:FF:000838">
    <property type="entry name" value="ABC multidrug transporter (Eurofung)"/>
    <property type="match status" value="1"/>
</dbReference>
<comment type="subcellular location">
    <subcellularLocation>
        <location evidence="1">Membrane</location>
        <topology evidence="1">Multi-pass membrane protein</topology>
    </subcellularLocation>
</comment>
<evidence type="ECO:0000256" key="7">
    <source>
        <dbReference type="ARBA" id="ARBA00022840"/>
    </source>
</evidence>
<dbReference type="Pfam" id="PF00005">
    <property type="entry name" value="ABC_tran"/>
    <property type="match status" value="2"/>
</dbReference>
<dbReference type="CDD" id="cd03244">
    <property type="entry name" value="ABCC_MRP_domain2"/>
    <property type="match status" value="1"/>
</dbReference>
<evidence type="ECO:0000256" key="4">
    <source>
        <dbReference type="ARBA" id="ARBA00022692"/>
    </source>
</evidence>
<keyword evidence="9 11" id="KW-0472">Membrane</keyword>
<proteinExistence type="inferred from homology"/>
<evidence type="ECO:0000256" key="3">
    <source>
        <dbReference type="ARBA" id="ARBA00022448"/>
    </source>
</evidence>
<feature type="transmembrane region" description="Helical" evidence="11">
    <location>
        <begin position="411"/>
        <end position="431"/>
    </location>
</feature>
<evidence type="ECO:0000313" key="15">
    <source>
        <dbReference type="Proteomes" id="UP001530293"/>
    </source>
</evidence>
<dbReference type="Proteomes" id="UP001530293">
    <property type="component" value="Unassembled WGS sequence"/>
</dbReference>
<dbReference type="InterPro" id="IPR044726">
    <property type="entry name" value="ABCC_6TM_D2"/>
</dbReference>